<organism evidence="2 3">
    <name type="scientific">Propionivibrio dicarboxylicus</name>
    <dbReference type="NCBI Taxonomy" id="83767"/>
    <lineage>
        <taxon>Bacteria</taxon>
        <taxon>Pseudomonadati</taxon>
        <taxon>Pseudomonadota</taxon>
        <taxon>Betaproteobacteria</taxon>
        <taxon>Rhodocyclales</taxon>
        <taxon>Rhodocyclaceae</taxon>
        <taxon>Propionivibrio</taxon>
    </lineage>
</organism>
<dbReference type="EMBL" id="FNCY01000020">
    <property type="protein sequence ID" value="SDI49249.1"/>
    <property type="molecule type" value="Genomic_DNA"/>
</dbReference>
<dbReference type="InterPro" id="IPR055259">
    <property type="entry name" value="YkvP/CgeB_Glyco_trans-like"/>
</dbReference>
<feature type="domain" description="Spore protein YkvP/CgeB glycosyl transferase-like" evidence="1">
    <location>
        <begin position="195"/>
        <end position="314"/>
    </location>
</feature>
<evidence type="ECO:0000259" key="1">
    <source>
        <dbReference type="Pfam" id="PF13524"/>
    </source>
</evidence>
<dbReference type="OrthoDB" id="9179708at2"/>
<gene>
    <name evidence="2" type="ORF">SAMN05660652_03535</name>
</gene>
<dbReference type="AlphaFoldDB" id="A0A1G8L0P7"/>
<protein>
    <submittedName>
        <fullName evidence="2">Spore maturation protein CgeB</fullName>
    </submittedName>
</protein>
<dbReference type="RefSeq" id="WP_091939597.1">
    <property type="nucleotide sequence ID" value="NZ_FNCY01000020.1"/>
</dbReference>
<dbReference type="Proteomes" id="UP000198607">
    <property type="component" value="Unassembled WGS sequence"/>
</dbReference>
<name>A0A1G8L0P7_9RHOO</name>
<accession>A0A1G8L0P7</accession>
<dbReference type="STRING" id="83767.SAMN05660652_03535"/>
<evidence type="ECO:0000313" key="3">
    <source>
        <dbReference type="Proteomes" id="UP000198607"/>
    </source>
</evidence>
<reference evidence="2 3" key="1">
    <citation type="submission" date="2016-10" db="EMBL/GenBank/DDBJ databases">
        <authorList>
            <person name="de Groot N.N."/>
        </authorList>
    </citation>
    <scope>NUCLEOTIDE SEQUENCE [LARGE SCALE GENOMIC DNA]</scope>
    <source>
        <strain evidence="2 3">DSM 5885</strain>
    </source>
</reference>
<evidence type="ECO:0000313" key="2">
    <source>
        <dbReference type="EMBL" id="SDI49249.1"/>
    </source>
</evidence>
<sequence length="331" mass="37310">MSPVTKNILIHEDAKPLIPLRAGLSALGIQLLPAAEMAQLSDTRQVLGYFACFYRSLSRPAAAWLRHRQLARAGIPIVTWNRDAPHYLNYPAWRLTLASKLRLTDIYATHTLIDADKYGFAPTTLYLANAVEPATYSPPEPVSGLFPRLRDESTYAVDVSFFGGMNGQAYKEDADRAEFFSALSKRLTEEKISHVFRETGDMTPSQQIAFILSSKINLNYGARCEYKARIASGLPERCFGIPGVGGFLLCDKRTHSRDDFDIGKNWAEYDGIDDCVTKIKYWLAHFQSARDIAEQCQQHVMRQHTYQHRAARLVNALIAWHDSRPALNVNT</sequence>
<proteinExistence type="predicted"/>
<keyword evidence="3" id="KW-1185">Reference proteome</keyword>
<dbReference type="Pfam" id="PF13524">
    <property type="entry name" value="Glyco_trans_1_2"/>
    <property type="match status" value="1"/>
</dbReference>